<dbReference type="InterPro" id="IPR026511">
    <property type="entry name" value="PTHB1"/>
</dbReference>
<dbReference type="GO" id="GO:0060271">
    <property type="term" value="P:cilium assembly"/>
    <property type="evidence" value="ECO:0007669"/>
    <property type="project" value="TreeGrafter"/>
</dbReference>
<dbReference type="OrthoDB" id="10262646at2759"/>
<feature type="domain" description="PTHB1 hairpin" evidence="7">
    <location>
        <begin position="1303"/>
        <end position="1405"/>
    </location>
</feature>
<dbReference type="Gene3D" id="3.40.190.10">
    <property type="entry name" value="Periplasmic binding protein-like II"/>
    <property type="match status" value="1"/>
</dbReference>
<keyword evidence="2" id="KW-0472">Membrane</keyword>
<organism evidence="10 11">
    <name type="scientific">Temnothorax curvispinosus</name>
    <dbReference type="NCBI Taxonomy" id="300111"/>
    <lineage>
        <taxon>Eukaryota</taxon>
        <taxon>Metazoa</taxon>
        <taxon>Ecdysozoa</taxon>
        <taxon>Arthropoda</taxon>
        <taxon>Hexapoda</taxon>
        <taxon>Insecta</taxon>
        <taxon>Pterygota</taxon>
        <taxon>Neoptera</taxon>
        <taxon>Endopterygota</taxon>
        <taxon>Hymenoptera</taxon>
        <taxon>Apocrita</taxon>
        <taxon>Aculeata</taxon>
        <taxon>Formicoidea</taxon>
        <taxon>Formicidae</taxon>
        <taxon>Myrmicinae</taxon>
        <taxon>Temnothorax</taxon>
    </lineage>
</organism>
<sequence length="1504" mass="170377">MPKGSICNRSANKKANGMFFIVLCILTILLDTAASRRIDNVILQFIADATPILFSPSRISLHTCISCDDTIKLSREMSNYRLIHGIHNFVEDLEERIYDNLEHRNLYMLDLDCDYAIDILRQAHSKRMFIAPTKWLLLQDRRTIIDNTNITSTYDNSILDVFKDLAVYPDSDVVLARRFDSDFLHLMSVYRPSPQRAVIWENRGNWTVKNGLRMSTFDGSPTRRRNLQQTALKSCLVITNPDTINHLTDFMYKLVDPMAKINYVWVHHLVNRMNATVKFNVVNHFGHNNNGTWDGMIGMLQRREIDIGFTAFMLPDRLTIVQFIQLYIRSSVCFVFRRPLLSTVKNIFTLPFQRNVWIATAIFLVLVFCLLYISMKWEHYRGTSKRSAAYWNQIKVSEPTAVDGLLLLLGAFAQQGYSYEPYRISSRIVTLMLLLTSLSLYAAYTANIVALLQSTTDSIKTLSDLLYSPLILGGQNVSYNRYLMKNFQGSVRKAILQKIESKSNWMSLEEGVRRIGSESFAFHGSRNLIYSLIQSTYQEEKKCGLTEIDYVIAINPLLSIAKQSPYSEIIKNGALKLREYGLMYRDEYRLYTRKPTCSSQTSFINIGFTECYFAIVVMGYGTLLSVIVFALELLWHKRQSTNMLEETVPTVAEETDLGTAKYMTRLLRKFTHVPEMSLFKTKEWWRTQCGVNESFDRQSLLVTPFFGADRKDVVVVGSHSGYLRIYSPSSQWIDETKSPSGYKSSDLVVEAQIGDCIVDTKAGKFVSGSQDTRLAILTSKKLVIYSIILSQGSVEHGDHCGLEIAYEHLLPRFPASLTTGPFGGVRGRDFLCVQCLDGTLLFYEQETPTFSLVLGNRLLPEPIVYVSRNDIFVTPSSAWILECYRYKSMAEFGSKDRSEEPRKLEPDWSYNIGEAVLDIDAVTLSSFEVGILILGEKNLYCLKDNCVTLKYAKRLEYKALCFHAYVIEPDGKLMVLVIADTNTLMIYEGTTLKWSAQLPFTPVAVTRAHFQHLDGAIVALSEEGQLEVCYLGSEPSLFIAPPLHRRGYDYVAAEDELTELRKLAKRNKASGNQLSDVTMDAELIISVTVSADLEPCPRGNQDDSEGRNLMCRITIELSTYTTLRDVQVCVDVSKPFVAEKDCHVITNLCDRHVLRTMIYPTTDLPAMSSDVRITASYETADRGSLMRVLQKTAQLPLKMMLRACPPENTSTFTATIKCSEPLVAFSQLFPEFTGDIQRQNWNVLGLQHVQTGSVVTIVSGATSNRYRVQSNDGLSMALVVQQLVNRLKDKATGNFTTAIAQNHIQLVQSQMEVHYHSRQKADKIASEIGLLSTQLRNIERRMLRVVRERNTRSLAATGLPFLLESTYRAIFALLDDLAIARTERERAGHGLRCVVRLLLLLLRLNVNDDKYAMLEAAIGFEPQLRDELDWEEIADVSLSAFLRSTSRKGTSHLDAKPASTLSKMTSAKEFAKLKKRLVHAIERLDSCREADMVENEQLEAGASS</sequence>
<evidence type="ECO:0000259" key="6">
    <source>
        <dbReference type="Pfam" id="PF23337"/>
    </source>
</evidence>
<dbReference type="SUPFAM" id="SSF53850">
    <property type="entry name" value="Periplasmic binding protein-like II"/>
    <property type="match status" value="1"/>
</dbReference>
<protein>
    <submittedName>
        <fullName evidence="11">Protein PTHB1-like</fullName>
    </submittedName>
</protein>
<dbReference type="SUPFAM" id="SSF50969">
    <property type="entry name" value="YVTN repeat-like/Quinoprotein amine dehydrogenase"/>
    <property type="match status" value="1"/>
</dbReference>
<dbReference type="Pfam" id="PF14727">
    <property type="entry name" value="PHTB1_N"/>
    <property type="match status" value="1"/>
</dbReference>
<reference evidence="11" key="1">
    <citation type="submission" date="2025-08" db="UniProtKB">
        <authorList>
            <consortium name="RefSeq"/>
        </authorList>
    </citation>
    <scope>IDENTIFICATION</scope>
    <source>
        <tissue evidence="11">Whole body</tissue>
    </source>
</reference>
<dbReference type="GO" id="GO:0034464">
    <property type="term" value="C:BBSome"/>
    <property type="evidence" value="ECO:0007669"/>
    <property type="project" value="InterPro"/>
</dbReference>
<dbReference type="Pfam" id="PF24576">
    <property type="entry name" value="IR75A_N"/>
    <property type="match status" value="1"/>
</dbReference>
<dbReference type="PANTHER" id="PTHR20991:SF0">
    <property type="entry name" value="PROTEIN PTHB1"/>
    <property type="match status" value="1"/>
</dbReference>
<keyword evidence="10" id="KW-1185">Reference proteome</keyword>
<dbReference type="GO" id="GO:0016020">
    <property type="term" value="C:membrane"/>
    <property type="evidence" value="ECO:0007669"/>
    <property type="project" value="InterPro"/>
</dbReference>
<dbReference type="GO" id="GO:0015276">
    <property type="term" value="F:ligand-gated monoatomic ion channel activity"/>
    <property type="evidence" value="ECO:0007669"/>
    <property type="project" value="InterPro"/>
</dbReference>
<feature type="domain" description="PTHB1 GAE" evidence="5">
    <location>
        <begin position="1109"/>
        <end position="1192"/>
    </location>
</feature>
<dbReference type="InterPro" id="IPR055363">
    <property type="entry name" value="PTHB1_hp_dom"/>
</dbReference>
<feature type="transmembrane region" description="Helical" evidence="2">
    <location>
        <begin position="356"/>
        <end position="375"/>
    </location>
</feature>
<dbReference type="InterPro" id="IPR011044">
    <property type="entry name" value="Quino_amine_DH_bsu"/>
</dbReference>
<gene>
    <name evidence="11" type="primary">LOC112454191</name>
</gene>
<feature type="domain" description="PTHB1 C-terminal helix bundle" evidence="8">
    <location>
        <begin position="1406"/>
        <end position="1484"/>
    </location>
</feature>
<evidence type="ECO:0000259" key="4">
    <source>
        <dbReference type="Pfam" id="PF14727"/>
    </source>
</evidence>
<evidence type="ECO:0000256" key="1">
    <source>
        <dbReference type="ARBA" id="ARBA00008685"/>
    </source>
</evidence>
<dbReference type="InterPro" id="IPR028074">
    <property type="entry name" value="PHTB1_GAE_dom"/>
</dbReference>
<name>A0A6J1PQ55_9HYME</name>
<dbReference type="GeneID" id="112454191"/>
<dbReference type="Pfam" id="PF14728">
    <property type="entry name" value="PTHB1_GAE"/>
    <property type="match status" value="1"/>
</dbReference>
<evidence type="ECO:0000313" key="10">
    <source>
        <dbReference type="Proteomes" id="UP000504618"/>
    </source>
</evidence>
<evidence type="ECO:0000256" key="2">
    <source>
        <dbReference type="SAM" id="Phobius"/>
    </source>
</evidence>
<dbReference type="RefSeq" id="XP_024871205.1">
    <property type="nucleotide sequence ID" value="XM_025015437.1"/>
</dbReference>
<accession>A0A6J1PQ55</accession>
<dbReference type="InterPro" id="IPR055362">
    <property type="entry name" value="PTHB1_pf_dom"/>
</dbReference>
<dbReference type="Gene3D" id="1.10.287.70">
    <property type="match status" value="1"/>
</dbReference>
<feature type="domain" description="Ionotropic receptor 75a N-terminal" evidence="9">
    <location>
        <begin position="67"/>
        <end position="234"/>
    </location>
</feature>
<evidence type="ECO:0000259" key="5">
    <source>
        <dbReference type="Pfam" id="PF14728"/>
    </source>
</evidence>
<dbReference type="PANTHER" id="PTHR20991">
    <property type="entry name" value="PARATHYROID HORMONE-RESPONSIVE B1 GENE"/>
    <property type="match status" value="1"/>
</dbReference>
<proteinExistence type="inferred from homology"/>
<feature type="transmembrane region" description="Helical" evidence="2">
    <location>
        <begin position="428"/>
        <end position="452"/>
    </location>
</feature>
<dbReference type="Proteomes" id="UP000504618">
    <property type="component" value="Unplaced"/>
</dbReference>
<dbReference type="InterPro" id="IPR001320">
    <property type="entry name" value="Iontro_rcpt_C"/>
</dbReference>
<dbReference type="Pfam" id="PF23338">
    <property type="entry name" value="PTHB1_hp"/>
    <property type="match status" value="1"/>
</dbReference>
<keyword evidence="2" id="KW-0812">Transmembrane</keyword>
<dbReference type="Pfam" id="PF23337">
    <property type="entry name" value="PTHB1_pf"/>
    <property type="match status" value="1"/>
</dbReference>
<dbReference type="InterPro" id="IPR057074">
    <property type="entry name" value="IR75A_N"/>
</dbReference>
<evidence type="ECO:0000313" key="11">
    <source>
        <dbReference type="RefSeq" id="XP_024871205.1"/>
    </source>
</evidence>
<evidence type="ECO:0000259" key="9">
    <source>
        <dbReference type="Pfam" id="PF24576"/>
    </source>
</evidence>
<feature type="domain" description="PTHB1 N-terminal" evidence="4">
    <location>
        <begin position="676"/>
        <end position="1035"/>
    </location>
</feature>
<evidence type="ECO:0000259" key="7">
    <source>
        <dbReference type="Pfam" id="PF23338"/>
    </source>
</evidence>
<dbReference type="InterPro" id="IPR055364">
    <property type="entry name" value="PTHB1_CtH_dom"/>
</dbReference>
<keyword evidence="2" id="KW-1133">Transmembrane helix</keyword>
<dbReference type="Pfam" id="PF23339">
    <property type="entry name" value="PTHB1_CtH"/>
    <property type="match status" value="1"/>
</dbReference>
<dbReference type="InterPro" id="IPR028073">
    <property type="entry name" value="PHTB1_N_dom"/>
</dbReference>
<comment type="similarity">
    <text evidence="1">Belongs to the glutamate-gated ion channel (TC 1.A.10.1) family.</text>
</comment>
<dbReference type="Pfam" id="PF00060">
    <property type="entry name" value="Lig_chan"/>
    <property type="match status" value="1"/>
</dbReference>
<evidence type="ECO:0000259" key="3">
    <source>
        <dbReference type="Pfam" id="PF00060"/>
    </source>
</evidence>
<feature type="domain" description="PTHB1 platform" evidence="6">
    <location>
        <begin position="1196"/>
        <end position="1294"/>
    </location>
</feature>
<feature type="transmembrane region" description="Helical" evidence="2">
    <location>
        <begin position="612"/>
        <end position="635"/>
    </location>
</feature>
<feature type="domain" description="Ionotropic glutamate receptor C-terminal" evidence="3">
    <location>
        <begin position="355"/>
        <end position="496"/>
    </location>
</feature>
<evidence type="ECO:0000259" key="8">
    <source>
        <dbReference type="Pfam" id="PF23339"/>
    </source>
</evidence>